<evidence type="ECO:0000256" key="9">
    <source>
        <dbReference type="SAM" id="MobiDB-lite"/>
    </source>
</evidence>
<evidence type="ECO:0008006" key="13">
    <source>
        <dbReference type="Google" id="ProtNLM"/>
    </source>
</evidence>
<evidence type="ECO:0000313" key="11">
    <source>
        <dbReference type="EMBL" id="GKV25435.1"/>
    </source>
</evidence>
<evidence type="ECO:0000256" key="1">
    <source>
        <dbReference type="ARBA" id="ARBA00004128"/>
    </source>
</evidence>
<protein>
    <recommendedName>
        <fullName evidence="13">Membrane protein of ER body-like protein</fullName>
    </recommendedName>
</protein>
<keyword evidence="7 10" id="KW-0472">Membrane</keyword>
<feature type="region of interest" description="Disordered" evidence="9">
    <location>
        <begin position="1"/>
        <end position="106"/>
    </location>
</feature>
<feature type="region of interest" description="Disordered" evidence="9">
    <location>
        <begin position="153"/>
        <end position="172"/>
    </location>
</feature>
<dbReference type="GO" id="GO:0005384">
    <property type="term" value="F:manganese ion transmembrane transporter activity"/>
    <property type="evidence" value="ECO:0007669"/>
    <property type="project" value="InterPro"/>
</dbReference>
<dbReference type="InterPro" id="IPR008217">
    <property type="entry name" value="Ccc1_fam"/>
</dbReference>
<comment type="catalytic activity">
    <reaction evidence="8">
        <text>Fe(2+)(in) = Fe(2+)(out)</text>
        <dbReference type="Rhea" id="RHEA:28486"/>
        <dbReference type="ChEBI" id="CHEBI:29033"/>
    </reaction>
    <physiologicalReaction direction="left-to-right" evidence="8">
        <dbReference type="Rhea" id="RHEA:28487"/>
    </physiologicalReaction>
</comment>
<evidence type="ECO:0000256" key="10">
    <source>
        <dbReference type="SAM" id="Phobius"/>
    </source>
</evidence>
<dbReference type="GO" id="GO:0006826">
    <property type="term" value="P:iron ion transport"/>
    <property type="evidence" value="ECO:0007669"/>
    <property type="project" value="UniProtKB-KW"/>
</dbReference>
<dbReference type="PANTHER" id="PTHR38937">
    <property type="entry name" value="MEMBRANE PROTEIN OF ER BODY-LIKE PROTEIN"/>
    <property type="match status" value="1"/>
</dbReference>
<comment type="similarity">
    <text evidence="2">Belongs to the CCC1 family.</text>
</comment>
<feature type="transmembrane region" description="Helical" evidence="10">
    <location>
        <begin position="660"/>
        <end position="681"/>
    </location>
</feature>
<feature type="transmembrane region" description="Helical" evidence="10">
    <location>
        <begin position="543"/>
        <end position="561"/>
    </location>
</feature>
<keyword evidence="3" id="KW-0406">Ion transport</keyword>
<keyword evidence="5 10" id="KW-0812">Transmembrane</keyword>
<dbReference type="AlphaFoldDB" id="A0AAV5KLE6"/>
<feature type="compositionally biased region" description="Basic and acidic residues" evidence="9">
    <location>
        <begin position="161"/>
        <end position="172"/>
    </location>
</feature>
<gene>
    <name evidence="11" type="ORF">SLEP1_g34874</name>
</gene>
<evidence type="ECO:0000256" key="5">
    <source>
        <dbReference type="ARBA" id="ARBA00022692"/>
    </source>
</evidence>
<evidence type="ECO:0000256" key="2">
    <source>
        <dbReference type="ARBA" id="ARBA00007049"/>
    </source>
</evidence>
<dbReference type="GO" id="GO:0005774">
    <property type="term" value="C:vacuolar membrane"/>
    <property type="evidence" value="ECO:0007669"/>
    <property type="project" value="UniProtKB-SubCell"/>
</dbReference>
<dbReference type="GO" id="GO:0030026">
    <property type="term" value="P:intracellular manganese ion homeostasis"/>
    <property type="evidence" value="ECO:0007669"/>
    <property type="project" value="InterPro"/>
</dbReference>
<evidence type="ECO:0000256" key="4">
    <source>
        <dbReference type="ARBA" id="ARBA00022554"/>
    </source>
</evidence>
<feature type="compositionally biased region" description="Basic residues" evidence="9">
    <location>
        <begin position="236"/>
        <end position="245"/>
    </location>
</feature>
<dbReference type="Proteomes" id="UP001054252">
    <property type="component" value="Unassembled WGS sequence"/>
</dbReference>
<comment type="subcellular location">
    <subcellularLocation>
        <location evidence="1">Vacuole membrane</location>
        <topology evidence="1">Multi-pass membrane protein</topology>
    </subcellularLocation>
</comment>
<feature type="compositionally biased region" description="Polar residues" evidence="9">
    <location>
        <begin position="260"/>
        <end position="271"/>
    </location>
</feature>
<proteinExistence type="inferred from homology"/>
<evidence type="ECO:0000256" key="7">
    <source>
        <dbReference type="ARBA" id="ARBA00023136"/>
    </source>
</evidence>
<evidence type="ECO:0000256" key="3">
    <source>
        <dbReference type="ARBA" id="ARBA00022496"/>
    </source>
</evidence>
<evidence type="ECO:0000256" key="6">
    <source>
        <dbReference type="ARBA" id="ARBA00022989"/>
    </source>
</evidence>
<evidence type="ECO:0000256" key="8">
    <source>
        <dbReference type="ARBA" id="ARBA00044464"/>
    </source>
</evidence>
<feature type="region of interest" description="Disordered" evidence="9">
    <location>
        <begin position="236"/>
        <end position="279"/>
    </location>
</feature>
<dbReference type="InterPro" id="IPR052843">
    <property type="entry name" value="ER_body_metal_sequester"/>
</dbReference>
<sequence>MEVEVEEVEVEDNVALRRRQYRKPDLDANPVGSNGSKPGDDHGGIESEASAVTNGSEPAADLGGIESEASAEQEGEEEVDDRERDVEHENGNGGGDNLEENGGGGGIRSGVYFDKLEGTESTNVVSEIQSERIHIAGSSNCCGKIVESVNVSGLRSSPPEKSFDTPEAGSKHFDQRTDVDVDVDVDEDFDSIEEIEEEFTELDVEGVLKMQNTHDLYCPNCNSCITRRVILIRRKPKIRHKRKPERKFDDHPTYAPDAQGSENVSSTTSATPALDEQGNDGEREAFRCLSCLSFFIPTGNGFRIFKFSGESKKNENTPSPENIPAGRTNWFFSIFAIGKSKTALEQARSLPEVGAIDQHVPSQSADNMSHSHKNDPLGDPIDSRTATHPGKPADPPLAPIAMEPKVDVETVNETVSDHNDSTQTESFVYGGQVRDGVTGPQKSVKDISNSSTEVSILMDMGGKSDDAMVEKNPGDDLIVVVEEGSVGTTVSQRIESTAVSTENGVSESRGLDILKSIVYGGLIESITSLGVVSSAAGAGASTLNVLALGLANLLGGLFVIIHNLRELKNEQSGGVSSETNTQEDRYQEILGRRDNFALHATVSILSYLIFGLVPPVVYSFSFRQSDNRDLKLASLAAASLVCIILLAIGKAHVGKPRRTYFKTVLHYVIIGFMASGVSYLVGELLKKLLEELGWFDSSSAVTTLFPEAKPLERAWASY</sequence>
<keyword evidence="3" id="KW-0813">Transport</keyword>
<keyword evidence="12" id="KW-1185">Reference proteome</keyword>
<dbReference type="PANTHER" id="PTHR38937:SF2">
    <property type="entry name" value="MEMBRANE PROTEIN OF ER BODY-LIKE PROTEIN ISOFORM X1"/>
    <property type="match status" value="1"/>
</dbReference>
<feature type="compositionally biased region" description="Acidic residues" evidence="9">
    <location>
        <begin position="69"/>
        <end position="80"/>
    </location>
</feature>
<feature type="transmembrane region" description="Helical" evidence="10">
    <location>
        <begin position="630"/>
        <end position="648"/>
    </location>
</feature>
<evidence type="ECO:0000313" key="12">
    <source>
        <dbReference type="Proteomes" id="UP001054252"/>
    </source>
</evidence>
<feature type="compositionally biased region" description="Acidic residues" evidence="9">
    <location>
        <begin position="1"/>
        <end position="12"/>
    </location>
</feature>
<keyword evidence="3" id="KW-0410">Iron transport</keyword>
<reference evidence="11 12" key="1">
    <citation type="journal article" date="2021" name="Commun. Biol.">
        <title>The genome of Shorea leprosula (Dipterocarpaceae) highlights the ecological relevance of drought in aseasonal tropical rainforests.</title>
        <authorList>
            <person name="Ng K.K.S."/>
            <person name="Kobayashi M.J."/>
            <person name="Fawcett J.A."/>
            <person name="Hatakeyama M."/>
            <person name="Paape T."/>
            <person name="Ng C.H."/>
            <person name="Ang C.C."/>
            <person name="Tnah L.H."/>
            <person name="Lee C.T."/>
            <person name="Nishiyama T."/>
            <person name="Sese J."/>
            <person name="O'Brien M.J."/>
            <person name="Copetti D."/>
            <person name="Mohd Noor M.I."/>
            <person name="Ong R.C."/>
            <person name="Putra M."/>
            <person name="Sireger I.Z."/>
            <person name="Indrioko S."/>
            <person name="Kosugi Y."/>
            <person name="Izuno A."/>
            <person name="Isagi Y."/>
            <person name="Lee S.L."/>
            <person name="Shimizu K.K."/>
        </authorList>
    </citation>
    <scope>NUCLEOTIDE SEQUENCE [LARGE SCALE GENOMIC DNA]</scope>
    <source>
        <strain evidence="11">214</strain>
    </source>
</reference>
<name>A0AAV5KLE6_9ROSI</name>
<organism evidence="11 12">
    <name type="scientific">Rubroshorea leprosula</name>
    <dbReference type="NCBI Taxonomy" id="152421"/>
    <lineage>
        <taxon>Eukaryota</taxon>
        <taxon>Viridiplantae</taxon>
        <taxon>Streptophyta</taxon>
        <taxon>Embryophyta</taxon>
        <taxon>Tracheophyta</taxon>
        <taxon>Spermatophyta</taxon>
        <taxon>Magnoliopsida</taxon>
        <taxon>eudicotyledons</taxon>
        <taxon>Gunneridae</taxon>
        <taxon>Pentapetalae</taxon>
        <taxon>rosids</taxon>
        <taxon>malvids</taxon>
        <taxon>Malvales</taxon>
        <taxon>Dipterocarpaceae</taxon>
        <taxon>Rubroshorea</taxon>
    </lineage>
</organism>
<keyword evidence="3" id="KW-0408">Iron</keyword>
<accession>A0AAV5KLE6</accession>
<dbReference type="Pfam" id="PF01988">
    <property type="entry name" value="VIT1"/>
    <property type="match status" value="1"/>
</dbReference>
<keyword evidence="4" id="KW-0926">Vacuole</keyword>
<feature type="region of interest" description="Disordered" evidence="9">
    <location>
        <begin position="362"/>
        <end position="398"/>
    </location>
</feature>
<comment type="caution">
    <text evidence="11">The sequence shown here is derived from an EMBL/GenBank/DDBJ whole genome shotgun (WGS) entry which is preliminary data.</text>
</comment>
<feature type="compositionally biased region" description="Basic and acidic residues" evidence="9">
    <location>
        <begin position="81"/>
        <end position="90"/>
    </location>
</feature>
<feature type="transmembrane region" description="Helical" evidence="10">
    <location>
        <begin position="596"/>
        <end position="618"/>
    </location>
</feature>
<dbReference type="EMBL" id="BPVZ01000069">
    <property type="protein sequence ID" value="GKV25435.1"/>
    <property type="molecule type" value="Genomic_DNA"/>
</dbReference>
<keyword evidence="6 10" id="KW-1133">Transmembrane helix</keyword>
<feature type="compositionally biased region" description="Gly residues" evidence="9">
    <location>
        <begin position="91"/>
        <end position="106"/>
    </location>
</feature>